<sequence length="484" mass="53860">MTHHGPQMASHETTSCSKDDQTTDILSLFPFFITLIESVRLRHGAVFIHCHQGVSRSAAIVIAYLMFNCNSSFEKSFSFARSIRGIIRPNIGFQMQLLAWETILHTGFSPCLLRMGRSSSSSTAAFPRTVHSPWGTNDFDPRLSFVLWDWTHAYVWHGRDSPKALREQTEFVSTELIRLFSSDDPSSGHPNENVFWEEIDRVQARLSPVIDEDFDETPEPPNPADIHEQPTLDSEIGVEGELWSAIVETERHLRATGSQNSVLDERDLSETFWPSFVSGHISPNFSPIPRPLRHVSLPGLSGKSLGRSTSLKPSIMSQSVSPSPPSPDSQLSSPSSTNSDDDKITHTPFIIVQPTLKNLRRHVSDSRAVCSSLDDRKTIRLDSSCGTTDSHILFSPLREQQTAPDPICGVTEEEMTIWSLVATPRYQEIPSMSLSSDRISLGSLPRPITPLSMSPLQSPEAHLPQPHNPSPVLDQNTSQSMPPR</sequence>
<protein>
    <recommendedName>
        <fullName evidence="8">Protein-tyrosine-phosphatase</fullName>
    </recommendedName>
</protein>
<feature type="domain" description="Tyrosine-protein phosphatase" evidence="4">
    <location>
        <begin position="1"/>
        <end position="106"/>
    </location>
</feature>
<dbReference type="PANTHER" id="PTHR46381:SF2">
    <property type="entry name" value="MAP KINASE PHOSPHATASE"/>
    <property type="match status" value="1"/>
</dbReference>
<evidence type="ECO:0008006" key="8">
    <source>
        <dbReference type="Google" id="ProtNLM"/>
    </source>
</evidence>
<dbReference type="PANTHER" id="PTHR46381">
    <property type="entry name" value="MKPA PROTEIN"/>
    <property type="match status" value="1"/>
</dbReference>
<dbReference type="PROSITE" id="PS50054">
    <property type="entry name" value="TYR_PHOSPHATASE_DUAL"/>
    <property type="match status" value="1"/>
</dbReference>
<dbReference type="PROSITE" id="PS00383">
    <property type="entry name" value="TYR_PHOSPHATASE_1"/>
    <property type="match status" value="1"/>
</dbReference>
<comment type="caution">
    <text evidence="6">The sequence shown here is derived from an EMBL/GenBank/DDBJ whole genome shotgun (WGS) entry which is preliminary data.</text>
</comment>
<feature type="compositionally biased region" description="Polar residues" evidence="3">
    <location>
        <begin position="473"/>
        <end position="484"/>
    </location>
</feature>
<evidence type="ECO:0000259" key="5">
    <source>
        <dbReference type="PROSITE" id="PS50056"/>
    </source>
</evidence>
<organism evidence="6 7">
    <name type="scientific">Blattamonas nauphoetae</name>
    <dbReference type="NCBI Taxonomy" id="2049346"/>
    <lineage>
        <taxon>Eukaryota</taxon>
        <taxon>Metamonada</taxon>
        <taxon>Preaxostyla</taxon>
        <taxon>Oxymonadida</taxon>
        <taxon>Blattamonas</taxon>
    </lineage>
</organism>
<accession>A0ABQ9XCZ2</accession>
<dbReference type="Proteomes" id="UP001281761">
    <property type="component" value="Unassembled WGS sequence"/>
</dbReference>
<dbReference type="InterPro" id="IPR000387">
    <property type="entry name" value="Tyr_Pase_dom"/>
</dbReference>
<dbReference type="InterPro" id="IPR029021">
    <property type="entry name" value="Prot-tyrosine_phosphatase-like"/>
</dbReference>
<reference evidence="6 7" key="1">
    <citation type="journal article" date="2022" name="bioRxiv">
        <title>Genomics of Preaxostyla Flagellates Illuminates Evolutionary Transitions and the Path Towards Mitochondrial Loss.</title>
        <authorList>
            <person name="Novak L.V.F."/>
            <person name="Treitli S.C."/>
            <person name="Pyrih J."/>
            <person name="Halakuc P."/>
            <person name="Pipaliya S.V."/>
            <person name="Vacek V."/>
            <person name="Brzon O."/>
            <person name="Soukal P."/>
            <person name="Eme L."/>
            <person name="Dacks J.B."/>
            <person name="Karnkowska A."/>
            <person name="Elias M."/>
            <person name="Hampl V."/>
        </authorList>
    </citation>
    <scope>NUCLEOTIDE SEQUENCE [LARGE SCALE GENOMIC DNA]</scope>
    <source>
        <strain evidence="6">NAU3</strain>
        <tissue evidence="6">Gut</tissue>
    </source>
</reference>
<keyword evidence="2" id="KW-0904">Protein phosphatase</keyword>
<dbReference type="PROSITE" id="PS50056">
    <property type="entry name" value="TYR_PHOSPHATASE_2"/>
    <property type="match status" value="1"/>
</dbReference>
<evidence type="ECO:0000313" key="6">
    <source>
        <dbReference type="EMBL" id="KAK2948522.1"/>
    </source>
</evidence>
<feature type="region of interest" description="Disordered" evidence="3">
    <location>
        <begin position="299"/>
        <end position="347"/>
    </location>
</feature>
<dbReference type="Pfam" id="PF00782">
    <property type="entry name" value="DSPc"/>
    <property type="match status" value="1"/>
</dbReference>
<feature type="domain" description="Tyrosine specific protein phosphatases" evidence="5">
    <location>
        <begin position="30"/>
        <end position="84"/>
    </location>
</feature>
<dbReference type="CDD" id="cd14498">
    <property type="entry name" value="DSP"/>
    <property type="match status" value="1"/>
</dbReference>
<evidence type="ECO:0000313" key="7">
    <source>
        <dbReference type="Proteomes" id="UP001281761"/>
    </source>
</evidence>
<evidence type="ECO:0000256" key="1">
    <source>
        <dbReference type="ARBA" id="ARBA00022801"/>
    </source>
</evidence>
<evidence type="ECO:0000256" key="3">
    <source>
        <dbReference type="SAM" id="MobiDB-lite"/>
    </source>
</evidence>
<evidence type="ECO:0000259" key="4">
    <source>
        <dbReference type="PROSITE" id="PS50054"/>
    </source>
</evidence>
<gene>
    <name evidence="6" type="ORF">BLNAU_16508</name>
</gene>
<dbReference type="InterPro" id="IPR000340">
    <property type="entry name" value="Dual-sp_phosphatase_cat-dom"/>
</dbReference>
<keyword evidence="7" id="KW-1185">Reference proteome</keyword>
<dbReference type="SUPFAM" id="SSF52799">
    <property type="entry name" value="(Phosphotyrosine protein) phosphatases II"/>
    <property type="match status" value="1"/>
</dbReference>
<feature type="compositionally biased region" description="Low complexity" evidence="3">
    <location>
        <begin position="328"/>
        <end position="338"/>
    </location>
</feature>
<dbReference type="InterPro" id="IPR016130">
    <property type="entry name" value="Tyr_Pase_AS"/>
</dbReference>
<dbReference type="InterPro" id="IPR020422">
    <property type="entry name" value="TYR_PHOSPHATASE_DUAL_dom"/>
</dbReference>
<dbReference type="EMBL" id="JARBJD010000174">
    <property type="protein sequence ID" value="KAK2948522.1"/>
    <property type="molecule type" value="Genomic_DNA"/>
</dbReference>
<evidence type="ECO:0000256" key="2">
    <source>
        <dbReference type="ARBA" id="ARBA00022912"/>
    </source>
</evidence>
<keyword evidence="1" id="KW-0378">Hydrolase</keyword>
<name>A0ABQ9XCZ2_9EUKA</name>
<feature type="region of interest" description="Disordered" evidence="3">
    <location>
        <begin position="444"/>
        <end position="484"/>
    </location>
</feature>
<dbReference type="SUPFAM" id="SSF55753">
    <property type="entry name" value="Actin depolymerizing proteins"/>
    <property type="match status" value="1"/>
</dbReference>
<dbReference type="Gene3D" id="3.90.190.10">
    <property type="entry name" value="Protein tyrosine phosphatase superfamily"/>
    <property type="match status" value="1"/>
</dbReference>
<dbReference type="SMART" id="SM00195">
    <property type="entry name" value="DSPc"/>
    <property type="match status" value="1"/>
</dbReference>
<proteinExistence type="predicted"/>